<evidence type="ECO:0000313" key="1">
    <source>
        <dbReference type="EMBL" id="MPN03694.1"/>
    </source>
</evidence>
<reference evidence="1" key="1">
    <citation type="submission" date="2019-08" db="EMBL/GenBank/DDBJ databases">
        <authorList>
            <person name="Kucharzyk K."/>
            <person name="Murdoch R.W."/>
            <person name="Higgins S."/>
            <person name="Loffler F."/>
        </authorList>
    </citation>
    <scope>NUCLEOTIDE SEQUENCE</scope>
</reference>
<sequence length="135" mass="14577">MAFDSLPAFLSSLAAILAFLFSSFAAILAFFSFSACFSACNFALSSLLADSIFAFLSAEADLLRPGSFFTPDSAFKSIDLSLTIQYTSCQTCRRGILLDIYKSFSALPEAYVRVYSAGGIDPLIQGCDDLQELLL</sequence>
<organism evidence="1">
    <name type="scientific">bioreactor metagenome</name>
    <dbReference type="NCBI Taxonomy" id="1076179"/>
    <lineage>
        <taxon>unclassified sequences</taxon>
        <taxon>metagenomes</taxon>
        <taxon>ecological metagenomes</taxon>
    </lineage>
</organism>
<name>A0A645ET68_9ZZZZ</name>
<comment type="caution">
    <text evidence="1">The sequence shown here is derived from an EMBL/GenBank/DDBJ whole genome shotgun (WGS) entry which is preliminary data.</text>
</comment>
<proteinExistence type="predicted"/>
<dbReference type="EMBL" id="VSSQ01049622">
    <property type="protein sequence ID" value="MPN03694.1"/>
    <property type="molecule type" value="Genomic_DNA"/>
</dbReference>
<protein>
    <submittedName>
        <fullName evidence="1">Uncharacterized protein</fullName>
    </submittedName>
</protein>
<gene>
    <name evidence="1" type="ORF">SDC9_150926</name>
</gene>
<dbReference type="AlphaFoldDB" id="A0A645ET68"/>
<accession>A0A645ET68</accession>